<evidence type="ECO:0000256" key="1">
    <source>
        <dbReference type="SAM" id="MobiDB-lite"/>
    </source>
</evidence>
<comment type="caution">
    <text evidence="2">The sequence shown here is derived from an EMBL/GenBank/DDBJ whole genome shotgun (WGS) entry which is preliminary data.</text>
</comment>
<gene>
    <name evidence="2" type="ORF">AVEN_149770_1</name>
</gene>
<sequence length="92" mass="10304">MEQTNNLLSPSSKQVSQPAAESSFKLEPHQSPPPLPSLPRASGTSPFFSSCPKLEILMESYSPSHFQVDIIKLHPPSNRWRWKPCTVDSKTK</sequence>
<proteinExistence type="predicted"/>
<feature type="compositionally biased region" description="Polar residues" evidence="1">
    <location>
        <begin position="1"/>
        <end position="20"/>
    </location>
</feature>
<feature type="region of interest" description="Disordered" evidence="1">
    <location>
        <begin position="1"/>
        <end position="44"/>
    </location>
</feature>
<keyword evidence="3" id="KW-1185">Reference proteome</keyword>
<name>A0A4Y2J129_ARAVE</name>
<evidence type="ECO:0000313" key="3">
    <source>
        <dbReference type="Proteomes" id="UP000499080"/>
    </source>
</evidence>
<evidence type="ECO:0000313" key="2">
    <source>
        <dbReference type="EMBL" id="GBM83269.1"/>
    </source>
</evidence>
<reference evidence="2 3" key="1">
    <citation type="journal article" date="2019" name="Sci. Rep.">
        <title>Orb-weaving spider Araneus ventricosus genome elucidates the spidroin gene catalogue.</title>
        <authorList>
            <person name="Kono N."/>
            <person name="Nakamura H."/>
            <person name="Ohtoshi R."/>
            <person name="Moran D.A.P."/>
            <person name="Shinohara A."/>
            <person name="Yoshida Y."/>
            <person name="Fujiwara M."/>
            <person name="Mori M."/>
            <person name="Tomita M."/>
            <person name="Arakawa K."/>
        </authorList>
    </citation>
    <scope>NUCLEOTIDE SEQUENCE [LARGE SCALE GENOMIC DNA]</scope>
</reference>
<dbReference type="AlphaFoldDB" id="A0A4Y2J129"/>
<organism evidence="2 3">
    <name type="scientific">Araneus ventricosus</name>
    <name type="common">Orbweaver spider</name>
    <name type="synonym">Epeira ventricosa</name>
    <dbReference type="NCBI Taxonomy" id="182803"/>
    <lineage>
        <taxon>Eukaryota</taxon>
        <taxon>Metazoa</taxon>
        <taxon>Ecdysozoa</taxon>
        <taxon>Arthropoda</taxon>
        <taxon>Chelicerata</taxon>
        <taxon>Arachnida</taxon>
        <taxon>Araneae</taxon>
        <taxon>Araneomorphae</taxon>
        <taxon>Entelegynae</taxon>
        <taxon>Araneoidea</taxon>
        <taxon>Araneidae</taxon>
        <taxon>Araneus</taxon>
    </lineage>
</organism>
<protein>
    <submittedName>
        <fullName evidence="2">Uncharacterized protein</fullName>
    </submittedName>
</protein>
<accession>A0A4Y2J129</accession>
<dbReference type="EMBL" id="BGPR01003067">
    <property type="protein sequence ID" value="GBM83269.1"/>
    <property type="molecule type" value="Genomic_DNA"/>
</dbReference>
<dbReference type="Proteomes" id="UP000499080">
    <property type="component" value="Unassembled WGS sequence"/>
</dbReference>